<dbReference type="GO" id="GO:0051213">
    <property type="term" value="F:dioxygenase activity"/>
    <property type="evidence" value="ECO:0007669"/>
    <property type="project" value="UniProtKB-KW"/>
</dbReference>
<dbReference type="Proteomes" id="UP000282551">
    <property type="component" value="Chromosome"/>
</dbReference>
<accession>A0A3S4RLD2</accession>
<gene>
    <name evidence="2" type="ORF">NCTC10485_05119</name>
</gene>
<keyword evidence="1" id="KW-0560">Oxidoreductase</keyword>
<organism evidence="2 3">
    <name type="scientific">Mycolicibacterium chitae</name>
    <name type="common">Mycobacterium chitae</name>
    <dbReference type="NCBI Taxonomy" id="1792"/>
    <lineage>
        <taxon>Bacteria</taxon>
        <taxon>Bacillati</taxon>
        <taxon>Actinomycetota</taxon>
        <taxon>Actinomycetes</taxon>
        <taxon>Mycobacteriales</taxon>
        <taxon>Mycobacteriaceae</taxon>
        <taxon>Mycolicibacterium</taxon>
    </lineage>
</organism>
<dbReference type="SUPFAM" id="SSF51197">
    <property type="entry name" value="Clavaminate synthase-like"/>
    <property type="match status" value="1"/>
</dbReference>
<sequence length="97" mass="9989">MTIITTPISTAIGVAVAGYTSSDFLTPDAARNCQALLDRYGGVVYREAHVTDADLVAFSRALGEVVVAGTGAHPDHPETRHGSTRRCGGAAMAASLC</sequence>
<evidence type="ECO:0000256" key="1">
    <source>
        <dbReference type="ARBA" id="ARBA00023002"/>
    </source>
</evidence>
<protein>
    <submittedName>
        <fullName evidence="2">Taurine catabolism dioxygenase TauD, TfdA family protein</fullName>
    </submittedName>
</protein>
<proteinExistence type="predicted"/>
<dbReference type="EMBL" id="LR134355">
    <property type="protein sequence ID" value="VEG50799.1"/>
    <property type="molecule type" value="Genomic_DNA"/>
</dbReference>
<name>A0A3S4RLD2_MYCCI</name>
<keyword evidence="2" id="KW-0223">Dioxygenase</keyword>
<reference evidence="2 3" key="1">
    <citation type="submission" date="2018-12" db="EMBL/GenBank/DDBJ databases">
        <authorList>
            <consortium name="Pathogen Informatics"/>
        </authorList>
    </citation>
    <scope>NUCLEOTIDE SEQUENCE [LARGE SCALE GENOMIC DNA]</scope>
    <source>
        <strain evidence="2 3">NCTC10485</strain>
    </source>
</reference>
<evidence type="ECO:0000313" key="2">
    <source>
        <dbReference type="EMBL" id="VEG50799.1"/>
    </source>
</evidence>
<dbReference type="Gene3D" id="3.60.130.10">
    <property type="entry name" value="Clavaminate synthase-like"/>
    <property type="match status" value="1"/>
</dbReference>
<dbReference type="InterPro" id="IPR042098">
    <property type="entry name" value="TauD-like_sf"/>
</dbReference>
<keyword evidence="3" id="KW-1185">Reference proteome</keyword>
<evidence type="ECO:0000313" key="3">
    <source>
        <dbReference type="Proteomes" id="UP000282551"/>
    </source>
</evidence>
<dbReference type="AlphaFoldDB" id="A0A3S4RLD2"/>